<organism evidence="2 3">
    <name type="scientific">Gossypium stocksii</name>
    <dbReference type="NCBI Taxonomy" id="47602"/>
    <lineage>
        <taxon>Eukaryota</taxon>
        <taxon>Viridiplantae</taxon>
        <taxon>Streptophyta</taxon>
        <taxon>Embryophyta</taxon>
        <taxon>Tracheophyta</taxon>
        <taxon>Spermatophyta</taxon>
        <taxon>Magnoliopsida</taxon>
        <taxon>eudicotyledons</taxon>
        <taxon>Gunneridae</taxon>
        <taxon>Pentapetalae</taxon>
        <taxon>rosids</taxon>
        <taxon>malvids</taxon>
        <taxon>Malvales</taxon>
        <taxon>Malvaceae</taxon>
        <taxon>Malvoideae</taxon>
        <taxon>Gossypium</taxon>
    </lineage>
</organism>
<gene>
    <name evidence="2" type="ORF">J1N35_007592</name>
</gene>
<sequence>MPSRLRYMRSQSCVRHKNLLYRIRHRGSSSRDPQDIDTSSILEGTRGQEKTTTTPPRKIAARKMAKSTKVTQKSRSSECPPLLRYKPIKERVATINYSFSVLVPAEIPLVLEGSTPHIGSLRHIPNAIILENL</sequence>
<reference evidence="2 3" key="1">
    <citation type="journal article" date="2021" name="Plant Biotechnol. J.">
        <title>Multi-omics assisted identification of the key and species-specific regulatory components of drought-tolerant mechanisms in Gossypium stocksii.</title>
        <authorList>
            <person name="Yu D."/>
            <person name="Ke L."/>
            <person name="Zhang D."/>
            <person name="Wu Y."/>
            <person name="Sun Y."/>
            <person name="Mei J."/>
            <person name="Sun J."/>
            <person name="Sun Y."/>
        </authorList>
    </citation>
    <scope>NUCLEOTIDE SEQUENCE [LARGE SCALE GENOMIC DNA]</scope>
    <source>
        <strain evidence="3">cv. E1</strain>
        <tissue evidence="2">Leaf</tissue>
    </source>
</reference>
<proteinExistence type="predicted"/>
<comment type="caution">
    <text evidence="2">The sequence shown here is derived from an EMBL/GenBank/DDBJ whole genome shotgun (WGS) entry which is preliminary data.</text>
</comment>
<keyword evidence="3" id="KW-1185">Reference proteome</keyword>
<accession>A0A9D3W6R8</accession>
<evidence type="ECO:0000313" key="3">
    <source>
        <dbReference type="Proteomes" id="UP000828251"/>
    </source>
</evidence>
<evidence type="ECO:0000313" key="2">
    <source>
        <dbReference type="EMBL" id="KAH1114214.1"/>
    </source>
</evidence>
<dbReference type="AlphaFoldDB" id="A0A9D3W6R8"/>
<evidence type="ECO:0000256" key="1">
    <source>
        <dbReference type="SAM" id="MobiDB-lite"/>
    </source>
</evidence>
<name>A0A9D3W6R8_9ROSI</name>
<dbReference type="EMBL" id="JAIQCV010000003">
    <property type="protein sequence ID" value="KAH1114214.1"/>
    <property type="molecule type" value="Genomic_DNA"/>
</dbReference>
<protein>
    <submittedName>
        <fullName evidence="2">Uncharacterized protein</fullName>
    </submittedName>
</protein>
<feature type="region of interest" description="Disordered" evidence="1">
    <location>
        <begin position="24"/>
        <end position="79"/>
    </location>
</feature>
<dbReference type="Proteomes" id="UP000828251">
    <property type="component" value="Unassembled WGS sequence"/>
</dbReference>